<dbReference type="RefSeq" id="WP_111446508.1">
    <property type="nucleotide sequence ID" value="NZ_QKZK01000026.1"/>
</dbReference>
<feature type="signal peptide" evidence="1">
    <location>
        <begin position="1"/>
        <end position="19"/>
    </location>
</feature>
<dbReference type="EMBL" id="QKZK01000026">
    <property type="protein sequence ID" value="PZX13411.1"/>
    <property type="molecule type" value="Genomic_DNA"/>
</dbReference>
<reference evidence="2 3" key="1">
    <citation type="submission" date="2018-06" db="EMBL/GenBank/DDBJ databases">
        <title>Genomic Encyclopedia of Archaeal and Bacterial Type Strains, Phase II (KMG-II): from individual species to whole genera.</title>
        <authorList>
            <person name="Goeker M."/>
        </authorList>
    </citation>
    <scope>NUCLEOTIDE SEQUENCE [LARGE SCALE GENOMIC DNA]</scope>
    <source>
        <strain evidence="2 3">DSM 6779</strain>
    </source>
</reference>
<feature type="chain" id="PRO_5015954378" evidence="1">
    <location>
        <begin position="20"/>
        <end position="177"/>
    </location>
</feature>
<dbReference type="PROSITE" id="PS51257">
    <property type="entry name" value="PROKAR_LIPOPROTEIN"/>
    <property type="match status" value="1"/>
</dbReference>
<protein>
    <submittedName>
        <fullName evidence="2">Uncharacterized protein</fullName>
    </submittedName>
</protein>
<sequence length="177" mass="20059">MKNYIIAASCFLFAGCHFSTVTTQYFAPDDTIPGTTTTKSFYTPEGSNGSCTSTQQNGDTITRLRSAYQFTSTPSPEIKIGFELEQGNTRFSDTIRTAMFTNLIELKDVKKILLDSITYRMDQNEVKVRFRVLLDRLPNNSSVIKEKYTTVYSSALQAPSTPLLQLEKVEKTMERRF</sequence>
<comment type="caution">
    <text evidence="2">The sequence shown here is derived from an EMBL/GenBank/DDBJ whole genome shotgun (WGS) entry which is preliminary data.</text>
</comment>
<keyword evidence="3" id="KW-1185">Reference proteome</keyword>
<dbReference type="Proteomes" id="UP000249239">
    <property type="component" value="Unassembled WGS sequence"/>
</dbReference>
<accession>A0A2W7N0E1</accession>
<dbReference type="AlphaFoldDB" id="A0A2W7N0E1"/>
<organism evidence="2 3">
    <name type="scientific">Breznakibacter xylanolyticus</name>
    <dbReference type="NCBI Taxonomy" id="990"/>
    <lineage>
        <taxon>Bacteria</taxon>
        <taxon>Pseudomonadati</taxon>
        <taxon>Bacteroidota</taxon>
        <taxon>Bacteroidia</taxon>
        <taxon>Marinilabiliales</taxon>
        <taxon>Marinilabiliaceae</taxon>
        <taxon>Breznakibacter</taxon>
    </lineage>
</organism>
<name>A0A2W7N0E1_9BACT</name>
<evidence type="ECO:0000313" key="3">
    <source>
        <dbReference type="Proteomes" id="UP000249239"/>
    </source>
</evidence>
<evidence type="ECO:0000313" key="2">
    <source>
        <dbReference type="EMBL" id="PZX13411.1"/>
    </source>
</evidence>
<proteinExistence type="predicted"/>
<keyword evidence="1" id="KW-0732">Signal</keyword>
<evidence type="ECO:0000256" key="1">
    <source>
        <dbReference type="SAM" id="SignalP"/>
    </source>
</evidence>
<gene>
    <name evidence="2" type="ORF">LX69_02667</name>
</gene>